<keyword evidence="2 7" id="KW-0812">Transmembrane</keyword>
<keyword evidence="6" id="KW-0325">Glycoprotein</keyword>
<sequence length="448" mass="50565">MAVSNSDLASANVHGSRIEQECARLESVVRTELIFALQYPETELRALHTAAWNRLWLSGVTLSFSFAPGVLNGKHINTTLYYLLSNVPDVLYEQAGKNDTDLVQYKRRRSTRFNCSTGPDLFQSNSHWVTVDSLDKMARLVRYWRSSLTKTSCRGFWDGGAHDLLQAALLSLGAFQLNNGYTSVGLLPNKLDRDLLFRRVELHEPGVYVDFQIRIVPGELSLSSPHLMVVELSVWRSKIPLSLSAMARARPPRPSLLLSQPLEAQLPAAEPDHAQADLDLPLQIERDAQDVLLYVCPAGCQSEPMKVGKSKTMVPFLATAPPTALLYFGTSDAMMLMKYGQLRRYSSLHPGPHPDHDVITLHRHGHAFGGLPWLFWISLGLLITLFHLFFCKIIYNELWKDNVVNEENWRLPRYAVDLRAPEAVKMRAAIKAQLLSKRRTLHDTESFP</sequence>
<name>A0A4E0R583_FASHE</name>
<evidence type="ECO:0000256" key="7">
    <source>
        <dbReference type="SAM" id="Phobius"/>
    </source>
</evidence>
<evidence type="ECO:0000256" key="5">
    <source>
        <dbReference type="ARBA" id="ARBA00023136"/>
    </source>
</evidence>
<dbReference type="InterPro" id="IPR018795">
    <property type="entry name" value="K2013-like"/>
</dbReference>
<dbReference type="Pfam" id="PF10222">
    <property type="entry name" value="DUF2152"/>
    <property type="match status" value="2"/>
</dbReference>
<reference evidence="8" key="1">
    <citation type="submission" date="2019-03" db="EMBL/GenBank/DDBJ databases">
        <title>Improved annotation for the trematode Fasciola hepatica.</title>
        <authorList>
            <person name="Choi Y.-J."/>
            <person name="Martin J."/>
            <person name="Mitreva M."/>
        </authorList>
    </citation>
    <scope>NUCLEOTIDE SEQUENCE [LARGE SCALE GENOMIC DNA]</scope>
</reference>
<comment type="subcellular location">
    <subcellularLocation>
        <location evidence="1">Membrane</location>
        <topology evidence="1">Single-pass type I membrane protein</topology>
    </subcellularLocation>
</comment>
<dbReference type="AlphaFoldDB" id="A0A4E0R583"/>
<gene>
    <name evidence="8" type="ORF">D915_007122</name>
</gene>
<organism evidence="8 9">
    <name type="scientific">Fasciola hepatica</name>
    <name type="common">Liver fluke</name>
    <dbReference type="NCBI Taxonomy" id="6192"/>
    <lineage>
        <taxon>Eukaryota</taxon>
        <taxon>Metazoa</taxon>
        <taxon>Spiralia</taxon>
        <taxon>Lophotrochozoa</taxon>
        <taxon>Platyhelminthes</taxon>
        <taxon>Trematoda</taxon>
        <taxon>Digenea</taxon>
        <taxon>Plagiorchiida</taxon>
        <taxon>Echinostomata</taxon>
        <taxon>Echinostomatoidea</taxon>
        <taxon>Fasciolidae</taxon>
        <taxon>Fasciola</taxon>
    </lineage>
</organism>
<accession>A0A4E0R583</accession>
<evidence type="ECO:0000256" key="6">
    <source>
        <dbReference type="ARBA" id="ARBA00023180"/>
    </source>
</evidence>
<dbReference type="PANTHER" id="PTHR31386">
    <property type="entry name" value="UNCHARACTERIZED PROTEIN KIAA2013"/>
    <property type="match status" value="1"/>
</dbReference>
<keyword evidence="3" id="KW-0732">Signal</keyword>
<keyword evidence="4 7" id="KW-1133">Transmembrane helix</keyword>
<evidence type="ECO:0000256" key="1">
    <source>
        <dbReference type="ARBA" id="ARBA00004479"/>
    </source>
</evidence>
<dbReference type="GO" id="GO:0016020">
    <property type="term" value="C:membrane"/>
    <property type="evidence" value="ECO:0007669"/>
    <property type="project" value="UniProtKB-SubCell"/>
</dbReference>
<proteinExistence type="predicted"/>
<keyword evidence="5 7" id="KW-0472">Membrane</keyword>
<evidence type="ECO:0000256" key="2">
    <source>
        <dbReference type="ARBA" id="ARBA00022692"/>
    </source>
</evidence>
<evidence type="ECO:0000313" key="9">
    <source>
        <dbReference type="Proteomes" id="UP000230066"/>
    </source>
</evidence>
<evidence type="ECO:0000256" key="4">
    <source>
        <dbReference type="ARBA" id="ARBA00022989"/>
    </source>
</evidence>
<protein>
    <submittedName>
        <fullName evidence="8">Uncharacterized protein</fullName>
    </submittedName>
</protein>
<keyword evidence="9" id="KW-1185">Reference proteome</keyword>
<dbReference type="EMBL" id="JXXN02002879">
    <property type="protein sequence ID" value="THD22265.1"/>
    <property type="molecule type" value="Genomic_DNA"/>
</dbReference>
<evidence type="ECO:0000256" key="3">
    <source>
        <dbReference type="ARBA" id="ARBA00022729"/>
    </source>
</evidence>
<evidence type="ECO:0000313" key="8">
    <source>
        <dbReference type="EMBL" id="THD22265.1"/>
    </source>
</evidence>
<feature type="transmembrane region" description="Helical" evidence="7">
    <location>
        <begin position="373"/>
        <end position="395"/>
    </location>
</feature>
<comment type="caution">
    <text evidence="8">The sequence shown here is derived from an EMBL/GenBank/DDBJ whole genome shotgun (WGS) entry which is preliminary data.</text>
</comment>
<dbReference type="Proteomes" id="UP000230066">
    <property type="component" value="Unassembled WGS sequence"/>
</dbReference>
<dbReference type="PANTHER" id="PTHR31386:SF2">
    <property type="entry name" value="SIMILAR TO RIKEN CDNA 2510039O18"/>
    <property type="match status" value="1"/>
</dbReference>